<proteinExistence type="predicted"/>
<evidence type="ECO:0008006" key="3">
    <source>
        <dbReference type="Google" id="ProtNLM"/>
    </source>
</evidence>
<evidence type="ECO:0000313" key="2">
    <source>
        <dbReference type="Proteomes" id="UP001597483"/>
    </source>
</evidence>
<comment type="caution">
    <text evidence="1">The sequence shown here is derived from an EMBL/GenBank/DDBJ whole genome shotgun (WGS) entry which is preliminary data.</text>
</comment>
<accession>A0ABW5HKT8</accession>
<dbReference type="Gene3D" id="3.40.50.300">
    <property type="entry name" value="P-loop containing nucleotide triphosphate hydrolases"/>
    <property type="match status" value="1"/>
</dbReference>
<dbReference type="Proteomes" id="UP001597483">
    <property type="component" value="Unassembled WGS sequence"/>
</dbReference>
<sequence length="178" mass="19151">MRAVLLGGAPGIGKSAVARALLKLAESGPGLVQWADVDALWLHQPWRVDDRMKAMVQANLRAVAANAAEAGVDVLLITWVFQSAEMRQLVTALLPPGTPTISVQLRGNRDTWQQRFAADQARPEIDAFFRARYEAAQTTPADHFVDTDHRDVREVARRVAAAAGLGADPPDGAPEPAA</sequence>
<dbReference type="EMBL" id="JBHUKS010000035">
    <property type="protein sequence ID" value="MFD2473879.1"/>
    <property type="molecule type" value="Genomic_DNA"/>
</dbReference>
<name>A0ABW5HKT8_9PSEU</name>
<evidence type="ECO:0000313" key="1">
    <source>
        <dbReference type="EMBL" id="MFD2473879.1"/>
    </source>
</evidence>
<dbReference type="RefSeq" id="WP_378312705.1">
    <property type="nucleotide sequence ID" value="NZ_JBHUKS010000035.1"/>
</dbReference>
<dbReference type="SUPFAM" id="SSF52540">
    <property type="entry name" value="P-loop containing nucleoside triphosphate hydrolases"/>
    <property type="match status" value="1"/>
</dbReference>
<organism evidence="1 2">
    <name type="scientific">Amycolatopsis silviterrae</name>
    <dbReference type="NCBI Taxonomy" id="1656914"/>
    <lineage>
        <taxon>Bacteria</taxon>
        <taxon>Bacillati</taxon>
        <taxon>Actinomycetota</taxon>
        <taxon>Actinomycetes</taxon>
        <taxon>Pseudonocardiales</taxon>
        <taxon>Pseudonocardiaceae</taxon>
        <taxon>Amycolatopsis</taxon>
    </lineage>
</organism>
<reference evidence="2" key="1">
    <citation type="journal article" date="2019" name="Int. J. Syst. Evol. Microbiol.">
        <title>The Global Catalogue of Microorganisms (GCM) 10K type strain sequencing project: providing services to taxonomists for standard genome sequencing and annotation.</title>
        <authorList>
            <consortium name="The Broad Institute Genomics Platform"/>
            <consortium name="The Broad Institute Genome Sequencing Center for Infectious Disease"/>
            <person name="Wu L."/>
            <person name="Ma J."/>
        </authorList>
    </citation>
    <scope>NUCLEOTIDE SEQUENCE [LARGE SCALE GENOMIC DNA]</scope>
    <source>
        <strain evidence="2">CGMCC 4.7641</strain>
    </source>
</reference>
<gene>
    <name evidence="1" type="ORF">ACFSVL_41205</name>
</gene>
<keyword evidence="2" id="KW-1185">Reference proteome</keyword>
<protein>
    <recommendedName>
        <fullName evidence="3">AAA family ATPase</fullName>
    </recommendedName>
</protein>
<dbReference type="InterPro" id="IPR027417">
    <property type="entry name" value="P-loop_NTPase"/>
</dbReference>